<evidence type="ECO:0000256" key="1">
    <source>
        <dbReference type="ARBA" id="ARBA00023015"/>
    </source>
</evidence>
<dbReference type="PANTHER" id="PTHR43537">
    <property type="entry name" value="TRANSCRIPTIONAL REGULATOR, GNTR FAMILY"/>
    <property type="match status" value="1"/>
</dbReference>
<dbReference type="SUPFAM" id="SSF48008">
    <property type="entry name" value="GntR ligand-binding domain-like"/>
    <property type="match status" value="1"/>
</dbReference>
<name>A0A517MAH4_9BACT</name>
<dbReference type="Pfam" id="PF07729">
    <property type="entry name" value="FCD"/>
    <property type="match status" value="1"/>
</dbReference>
<sequence length="298" mass="33953">MSIANYIKDDLAARLRSGKALPMPLTLGSLAGHYQVSFTPVRTAIAELLEEGLLKKGANRRLAPATTPQTSAQGRSEVELPTPPRDYYQEIANDLVQQSLQGDSIYLREELSAEKYDISRSAIRHIFHRLAGEGMLDHIPRHGWLLRPFRQEDLQDFIEVREVLERKALDLAKDKLETQVLKKMLAANSLAKSSGDRPTVDESLHGYLITTAGNQYIRDFFERQGRYYQLLFQWEDHDEAAATETVRQHQSILNALINKDWREARKSLSHHICNNHPILSQIRSTTAGPRHKRVPSED</sequence>
<dbReference type="Gene3D" id="1.10.10.10">
    <property type="entry name" value="Winged helix-like DNA-binding domain superfamily/Winged helix DNA-binding domain"/>
    <property type="match status" value="2"/>
</dbReference>
<dbReference type="InterPro" id="IPR011711">
    <property type="entry name" value="GntR_C"/>
</dbReference>
<evidence type="ECO:0000256" key="3">
    <source>
        <dbReference type="ARBA" id="ARBA00023163"/>
    </source>
</evidence>
<evidence type="ECO:0000313" key="6">
    <source>
        <dbReference type="EMBL" id="QDS91851.1"/>
    </source>
</evidence>
<evidence type="ECO:0000259" key="5">
    <source>
        <dbReference type="SMART" id="SM00895"/>
    </source>
</evidence>
<feature type="region of interest" description="Disordered" evidence="4">
    <location>
        <begin position="59"/>
        <end position="81"/>
    </location>
</feature>
<feature type="domain" description="GntR C-terminal" evidence="5">
    <location>
        <begin position="156"/>
        <end position="274"/>
    </location>
</feature>
<keyword evidence="7" id="KW-1185">Reference proteome</keyword>
<dbReference type="SUPFAM" id="SSF46785">
    <property type="entry name" value="Winged helix' DNA-binding domain"/>
    <property type="match status" value="2"/>
</dbReference>
<dbReference type="InterPro" id="IPR008920">
    <property type="entry name" value="TF_FadR/GntR_C"/>
</dbReference>
<gene>
    <name evidence="6" type="primary">yjjM</name>
    <name evidence="6" type="ORF">FF011L_05870</name>
</gene>
<dbReference type="InterPro" id="IPR036390">
    <property type="entry name" value="WH_DNA-bd_sf"/>
</dbReference>
<evidence type="ECO:0000256" key="2">
    <source>
        <dbReference type="ARBA" id="ARBA00023125"/>
    </source>
</evidence>
<evidence type="ECO:0000256" key="4">
    <source>
        <dbReference type="SAM" id="MobiDB-lite"/>
    </source>
</evidence>
<keyword evidence="1" id="KW-0805">Transcription regulation</keyword>
<protein>
    <submittedName>
        <fullName evidence="6">Putative HTH-type transcriptional regulator YjjM</fullName>
    </submittedName>
</protein>
<reference evidence="6 7" key="1">
    <citation type="submission" date="2019-02" db="EMBL/GenBank/DDBJ databases">
        <title>Deep-cultivation of Planctomycetes and their phenomic and genomic characterization uncovers novel biology.</title>
        <authorList>
            <person name="Wiegand S."/>
            <person name="Jogler M."/>
            <person name="Boedeker C."/>
            <person name="Pinto D."/>
            <person name="Vollmers J."/>
            <person name="Rivas-Marin E."/>
            <person name="Kohn T."/>
            <person name="Peeters S.H."/>
            <person name="Heuer A."/>
            <person name="Rast P."/>
            <person name="Oberbeckmann S."/>
            <person name="Bunk B."/>
            <person name="Jeske O."/>
            <person name="Meyerdierks A."/>
            <person name="Storesund J.E."/>
            <person name="Kallscheuer N."/>
            <person name="Luecker S."/>
            <person name="Lage O.M."/>
            <person name="Pohl T."/>
            <person name="Merkel B.J."/>
            <person name="Hornburger P."/>
            <person name="Mueller R.-W."/>
            <person name="Bruemmer F."/>
            <person name="Labrenz M."/>
            <person name="Spormann A.M."/>
            <person name="Op den Camp H."/>
            <person name="Overmann J."/>
            <person name="Amann R."/>
            <person name="Jetten M.S.M."/>
            <person name="Mascher T."/>
            <person name="Medema M.H."/>
            <person name="Devos D.P."/>
            <person name="Kaster A.-K."/>
            <person name="Ovreas L."/>
            <person name="Rohde M."/>
            <person name="Galperin M.Y."/>
            <person name="Jogler C."/>
        </authorList>
    </citation>
    <scope>NUCLEOTIDE SEQUENCE [LARGE SCALE GENOMIC DNA]</scope>
    <source>
        <strain evidence="6 7">FF011L</strain>
    </source>
</reference>
<dbReference type="SMART" id="SM00895">
    <property type="entry name" value="FCD"/>
    <property type="match status" value="1"/>
</dbReference>
<dbReference type="EMBL" id="CP036262">
    <property type="protein sequence ID" value="QDS91851.1"/>
    <property type="molecule type" value="Genomic_DNA"/>
</dbReference>
<dbReference type="OrthoDB" id="9781630at2"/>
<dbReference type="AlphaFoldDB" id="A0A517MAH4"/>
<dbReference type="PANTHER" id="PTHR43537:SF24">
    <property type="entry name" value="GLUCONATE OPERON TRANSCRIPTIONAL REPRESSOR"/>
    <property type="match status" value="1"/>
</dbReference>
<dbReference type="GO" id="GO:0003677">
    <property type="term" value="F:DNA binding"/>
    <property type="evidence" value="ECO:0007669"/>
    <property type="project" value="UniProtKB-KW"/>
</dbReference>
<accession>A0A517MAH4</accession>
<keyword evidence="3" id="KW-0804">Transcription</keyword>
<dbReference type="Gene3D" id="1.20.120.530">
    <property type="entry name" value="GntR ligand-binding domain-like"/>
    <property type="match status" value="1"/>
</dbReference>
<proteinExistence type="predicted"/>
<dbReference type="InterPro" id="IPR036388">
    <property type="entry name" value="WH-like_DNA-bd_sf"/>
</dbReference>
<dbReference type="RefSeq" id="WP_145350036.1">
    <property type="nucleotide sequence ID" value="NZ_CP036262.1"/>
</dbReference>
<evidence type="ECO:0000313" key="7">
    <source>
        <dbReference type="Proteomes" id="UP000320672"/>
    </source>
</evidence>
<organism evidence="6 7">
    <name type="scientific">Roseimaritima multifibrata</name>
    <dbReference type="NCBI Taxonomy" id="1930274"/>
    <lineage>
        <taxon>Bacteria</taxon>
        <taxon>Pseudomonadati</taxon>
        <taxon>Planctomycetota</taxon>
        <taxon>Planctomycetia</taxon>
        <taxon>Pirellulales</taxon>
        <taxon>Pirellulaceae</taxon>
        <taxon>Roseimaritima</taxon>
    </lineage>
</organism>
<dbReference type="Proteomes" id="UP000320672">
    <property type="component" value="Chromosome"/>
</dbReference>
<keyword evidence="2" id="KW-0238">DNA-binding</keyword>
<dbReference type="KEGG" id="rml:FF011L_05870"/>